<dbReference type="GO" id="GO:0005886">
    <property type="term" value="C:plasma membrane"/>
    <property type="evidence" value="ECO:0007669"/>
    <property type="project" value="UniProtKB-SubCell"/>
</dbReference>
<evidence type="ECO:0000256" key="5">
    <source>
        <dbReference type="ARBA" id="ARBA00022729"/>
    </source>
</evidence>
<feature type="domain" description="Bifunctional inhibitor/plant lipid transfer protein/seed storage helical" evidence="10">
    <location>
        <begin position="19"/>
        <end position="99"/>
    </location>
</feature>
<dbReference type="InterPro" id="IPR036312">
    <property type="entry name" value="Bifun_inhib/LTP/seed_sf"/>
</dbReference>
<dbReference type="CDD" id="cd00010">
    <property type="entry name" value="AAI_LTSS"/>
    <property type="match status" value="1"/>
</dbReference>
<evidence type="ECO:0000256" key="2">
    <source>
        <dbReference type="ARBA" id="ARBA00009748"/>
    </source>
</evidence>
<dbReference type="Pfam" id="PF14368">
    <property type="entry name" value="LTP_2"/>
    <property type="match status" value="1"/>
</dbReference>
<dbReference type="InterPro" id="IPR016140">
    <property type="entry name" value="Bifunc_inhib/LTP/seed_store"/>
</dbReference>
<evidence type="ECO:0000256" key="7">
    <source>
        <dbReference type="ARBA" id="ARBA00023180"/>
    </source>
</evidence>
<dbReference type="AlphaFoldDB" id="A0A445HWC1"/>
<name>A0A445HWC1_GLYSO</name>
<keyword evidence="4" id="KW-0472">Membrane</keyword>
<feature type="chain" id="PRO_5019368395" description="Bifunctional inhibitor/plant lipid transfer protein/seed storage helical domain-containing protein" evidence="9">
    <location>
        <begin position="28"/>
        <end position="145"/>
    </location>
</feature>
<dbReference type="PANTHER" id="PTHR33044">
    <property type="entry name" value="BIFUNCTIONAL INHIBITOR/LIPID-TRANSFER PROTEIN/SEED STORAGE 2S ALBUMIN SUPERFAMILY PROTEIN-RELATED"/>
    <property type="match status" value="1"/>
</dbReference>
<dbReference type="InterPro" id="IPR043325">
    <property type="entry name" value="LTSS"/>
</dbReference>
<keyword evidence="3" id="KW-1003">Cell membrane</keyword>
<dbReference type="Proteomes" id="UP000289340">
    <property type="component" value="Chromosome 11"/>
</dbReference>
<gene>
    <name evidence="11" type="ORF">D0Y65_028824</name>
</gene>
<evidence type="ECO:0000256" key="4">
    <source>
        <dbReference type="ARBA" id="ARBA00022622"/>
    </source>
</evidence>
<evidence type="ECO:0000256" key="8">
    <source>
        <dbReference type="ARBA" id="ARBA00023288"/>
    </source>
</evidence>
<comment type="similarity">
    <text evidence="2">Belongs to the plant LTP family.</text>
</comment>
<evidence type="ECO:0000313" key="11">
    <source>
        <dbReference type="EMBL" id="RZB78056.1"/>
    </source>
</evidence>
<keyword evidence="12" id="KW-1185">Reference proteome</keyword>
<keyword evidence="8" id="KW-0449">Lipoprotein</keyword>
<dbReference type="Gene3D" id="1.10.110.10">
    <property type="entry name" value="Plant lipid-transfer and hydrophobic proteins"/>
    <property type="match status" value="1"/>
</dbReference>
<organism evidence="11 12">
    <name type="scientific">Glycine soja</name>
    <name type="common">Wild soybean</name>
    <dbReference type="NCBI Taxonomy" id="3848"/>
    <lineage>
        <taxon>Eukaryota</taxon>
        <taxon>Viridiplantae</taxon>
        <taxon>Streptophyta</taxon>
        <taxon>Embryophyta</taxon>
        <taxon>Tracheophyta</taxon>
        <taxon>Spermatophyta</taxon>
        <taxon>Magnoliopsida</taxon>
        <taxon>eudicotyledons</taxon>
        <taxon>Gunneridae</taxon>
        <taxon>Pentapetalae</taxon>
        <taxon>rosids</taxon>
        <taxon>fabids</taxon>
        <taxon>Fabales</taxon>
        <taxon>Fabaceae</taxon>
        <taxon>Papilionoideae</taxon>
        <taxon>50 kb inversion clade</taxon>
        <taxon>NPAAA clade</taxon>
        <taxon>indigoferoid/millettioid clade</taxon>
        <taxon>Phaseoleae</taxon>
        <taxon>Glycine</taxon>
        <taxon>Glycine subgen. Soja</taxon>
    </lineage>
</organism>
<comment type="caution">
    <text evidence="11">The sequence shown here is derived from an EMBL/GenBank/DDBJ whole genome shotgun (WGS) entry which is preliminary data.</text>
</comment>
<protein>
    <recommendedName>
        <fullName evidence="10">Bifunctional inhibitor/plant lipid transfer protein/seed storage helical domain-containing protein</fullName>
    </recommendedName>
</protein>
<evidence type="ECO:0000256" key="3">
    <source>
        <dbReference type="ARBA" id="ARBA00022475"/>
    </source>
</evidence>
<dbReference type="EMBL" id="QZWG01000011">
    <property type="protein sequence ID" value="RZB78056.1"/>
    <property type="molecule type" value="Genomic_DNA"/>
</dbReference>
<dbReference type="SUPFAM" id="SSF47699">
    <property type="entry name" value="Bifunctional inhibitor/lipid-transfer protein/seed storage 2S albumin"/>
    <property type="match status" value="1"/>
</dbReference>
<dbReference type="GO" id="GO:0098552">
    <property type="term" value="C:side of membrane"/>
    <property type="evidence" value="ECO:0007669"/>
    <property type="project" value="UniProtKB-KW"/>
</dbReference>
<accession>A0A445HWC1</accession>
<proteinExistence type="inferred from homology"/>
<keyword evidence="5 9" id="KW-0732">Signal</keyword>
<keyword evidence="4" id="KW-0336">GPI-anchor</keyword>
<evidence type="ECO:0000313" key="12">
    <source>
        <dbReference type="Proteomes" id="UP000289340"/>
    </source>
</evidence>
<feature type="signal peptide" evidence="9">
    <location>
        <begin position="1"/>
        <end position="27"/>
    </location>
</feature>
<keyword evidence="6" id="KW-1015">Disulfide bond</keyword>
<dbReference type="Gramene" id="XM_028333430.1">
    <property type="protein sequence ID" value="XP_028189231.1"/>
    <property type="gene ID" value="LOC114375602"/>
</dbReference>
<evidence type="ECO:0000256" key="9">
    <source>
        <dbReference type="SAM" id="SignalP"/>
    </source>
</evidence>
<evidence type="ECO:0000259" key="10">
    <source>
        <dbReference type="Pfam" id="PF14368"/>
    </source>
</evidence>
<comment type="subcellular location">
    <subcellularLocation>
        <location evidence="1">Cell membrane</location>
        <topology evidence="1">Lipid-anchor</topology>
        <topology evidence="1">GPI-anchor</topology>
    </subcellularLocation>
</comment>
<sequence length="145" mass="15009">MYRTSMSMPLMVVLGMTLVICLANGQATPPCAKHLSPCLDVMNSTKPPDTCCNPIKETQSTCFCQLVSTPGMLEGIGTTIAQALKLANLCGVNFTLTTCKASTSAPPPSLVQPPATLGGDEGGASRAAFTGLSFALFLCACVLFN</sequence>
<reference evidence="11 12" key="1">
    <citation type="submission" date="2018-09" db="EMBL/GenBank/DDBJ databases">
        <title>A high-quality reference genome of wild soybean provides a powerful tool to mine soybean genomes.</title>
        <authorList>
            <person name="Xie M."/>
            <person name="Chung C.Y.L."/>
            <person name="Li M.-W."/>
            <person name="Wong F.-L."/>
            <person name="Chan T.-F."/>
            <person name="Lam H.-M."/>
        </authorList>
    </citation>
    <scope>NUCLEOTIDE SEQUENCE [LARGE SCALE GENOMIC DNA]</scope>
    <source>
        <strain evidence="12">cv. W05</strain>
        <tissue evidence="11">Hypocotyl of etiolated seedlings</tissue>
    </source>
</reference>
<keyword evidence="7" id="KW-0325">Glycoprotein</keyword>
<evidence type="ECO:0000256" key="6">
    <source>
        <dbReference type="ARBA" id="ARBA00023157"/>
    </source>
</evidence>
<evidence type="ECO:0000256" key="1">
    <source>
        <dbReference type="ARBA" id="ARBA00004609"/>
    </source>
</evidence>